<evidence type="ECO:0000259" key="1">
    <source>
        <dbReference type="Pfam" id="PF03067"/>
    </source>
</evidence>
<organism evidence="2 3">
    <name type="scientific">Streptomyces thinghirensis</name>
    <dbReference type="NCBI Taxonomy" id="551547"/>
    <lineage>
        <taxon>Bacteria</taxon>
        <taxon>Bacillati</taxon>
        <taxon>Actinomycetota</taxon>
        <taxon>Actinomycetes</taxon>
        <taxon>Kitasatosporales</taxon>
        <taxon>Streptomycetaceae</taxon>
        <taxon>Streptomyces</taxon>
    </lineage>
</organism>
<sequence length="84" mass="9295">MPQPRAAVEKAWASSGHHVILTVWKASHMDQKYFLCSDVNFSRRRPDAGESPTAHRPRESLRTLAGLQAIACFRQLAAATPTPP</sequence>
<dbReference type="Proteomes" id="UP001499878">
    <property type="component" value="Unassembled WGS sequence"/>
</dbReference>
<feature type="domain" description="Chitin-binding type-4" evidence="1">
    <location>
        <begin position="14"/>
        <end position="39"/>
    </location>
</feature>
<evidence type="ECO:0000313" key="2">
    <source>
        <dbReference type="EMBL" id="GAA5207250.1"/>
    </source>
</evidence>
<reference evidence="3" key="1">
    <citation type="journal article" date="2019" name="Int. J. Syst. Evol. Microbiol.">
        <title>The Global Catalogue of Microorganisms (GCM) 10K type strain sequencing project: providing services to taxonomists for standard genome sequencing and annotation.</title>
        <authorList>
            <consortium name="The Broad Institute Genomics Platform"/>
            <consortium name="The Broad Institute Genome Sequencing Center for Infectious Disease"/>
            <person name="Wu L."/>
            <person name="Ma J."/>
        </authorList>
    </citation>
    <scope>NUCLEOTIDE SEQUENCE [LARGE SCALE GENOMIC DNA]</scope>
    <source>
        <strain evidence="3">JCM 18306</strain>
    </source>
</reference>
<protein>
    <recommendedName>
        <fullName evidence="1">Chitin-binding type-4 domain-containing protein</fullName>
    </recommendedName>
</protein>
<gene>
    <name evidence="2" type="ORF">GCM10023323_22010</name>
</gene>
<evidence type="ECO:0000313" key="3">
    <source>
        <dbReference type="Proteomes" id="UP001499878"/>
    </source>
</evidence>
<dbReference type="Gene3D" id="2.70.50.50">
    <property type="entry name" value="chitin-binding protein cbp21"/>
    <property type="match status" value="1"/>
</dbReference>
<proteinExistence type="predicted"/>
<keyword evidence="3" id="KW-1185">Reference proteome</keyword>
<dbReference type="EMBL" id="BAABJR010000005">
    <property type="protein sequence ID" value="GAA5207250.1"/>
    <property type="molecule type" value="Genomic_DNA"/>
</dbReference>
<name>A0ABP9T2F4_9ACTN</name>
<accession>A0ABP9T2F4</accession>
<comment type="caution">
    <text evidence="2">The sequence shown here is derived from an EMBL/GenBank/DDBJ whole genome shotgun (WGS) entry which is preliminary data.</text>
</comment>
<dbReference type="Pfam" id="PF03067">
    <property type="entry name" value="LPMO_10"/>
    <property type="match status" value="1"/>
</dbReference>
<dbReference type="InterPro" id="IPR004302">
    <property type="entry name" value="Cellulose/chitin-bd_N"/>
</dbReference>